<dbReference type="Proteomes" id="UP000288246">
    <property type="component" value="Unassembled WGS sequence"/>
</dbReference>
<dbReference type="OrthoDB" id="9779630at2"/>
<keyword evidence="4" id="KW-1185">Reference proteome</keyword>
<sequence length="258" mass="27738">MTEKQSIFGRITQLARANINALIDQAEDPQKMLDQLVRDYTNSIAEAEQAIAQTIGNLRLAEQDYNEDVAAAREWGGKALAASTAADQARAAGDAVKADRFDNLAKVALGKQIQAEGEVREAEPLIASQRETVEKLKSGLALMKDKLGQLKTRRDTLVARQKSAQAQQTVQTAISSINVLDPTSELARFEEKVRREEAMAMGQAELAASSIDAQFAELEASGAQIEVEARLAALKQGSAPQALGTTPVTPQLEAAPEQ</sequence>
<dbReference type="PANTHER" id="PTHR31088">
    <property type="entry name" value="MEMBRANE-ASSOCIATED PROTEIN VIPP1, CHLOROPLASTIC"/>
    <property type="match status" value="1"/>
</dbReference>
<feature type="region of interest" description="Disordered" evidence="2">
    <location>
        <begin position="238"/>
        <end position="258"/>
    </location>
</feature>
<gene>
    <name evidence="3" type="primary">pspA</name>
    <name evidence="3" type="ORF">CTKZ_30120</name>
</gene>
<comment type="similarity">
    <text evidence="1">Belongs to the PspA/Vipp/IM30 family.</text>
</comment>
<dbReference type="EMBL" id="BHYL01000285">
    <property type="protein sequence ID" value="GCD21450.1"/>
    <property type="molecule type" value="Genomic_DNA"/>
</dbReference>
<name>A0A401V3F1_9CELL</name>
<dbReference type="RefSeq" id="WP_124343974.1">
    <property type="nucleotide sequence ID" value="NZ_BHYL01000285.1"/>
</dbReference>
<evidence type="ECO:0000313" key="4">
    <source>
        <dbReference type="Proteomes" id="UP000288246"/>
    </source>
</evidence>
<protein>
    <submittedName>
        <fullName evidence="3">Membrane protein</fullName>
    </submittedName>
</protein>
<proteinExistence type="inferred from homology"/>
<dbReference type="PANTHER" id="PTHR31088:SF6">
    <property type="entry name" value="PHAGE SHOCK PROTEIN A"/>
    <property type="match status" value="1"/>
</dbReference>
<reference evidence="3 4" key="1">
    <citation type="submission" date="2018-11" db="EMBL/GenBank/DDBJ databases">
        <title>Draft genome sequence of Cellulomonas takizawaensis strain TKZ-21.</title>
        <authorList>
            <person name="Yamamura H."/>
            <person name="Hayashi T."/>
            <person name="Hamada M."/>
            <person name="Serisawa Y."/>
            <person name="Matsuyama K."/>
            <person name="Nakagawa Y."/>
            <person name="Otoguro M."/>
            <person name="Yanagida F."/>
            <person name="Hayakawa M."/>
        </authorList>
    </citation>
    <scope>NUCLEOTIDE SEQUENCE [LARGE SCALE GENOMIC DNA]</scope>
    <source>
        <strain evidence="3 4">TKZ-21</strain>
    </source>
</reference>
<dbReference type="AlphaFoldDB" id="A0A401V3F1"/>
<comment type="caution">
    <text evidence="3">The sequence shown here is derived from an EMBL/GenBank/DDBJ whole genome shotgun (WGS) entry which is preliminary data.</text>
</comment>
<dbReference type="Pfam" id="PF04012">
    <property type="entry name" value="PspA_IM30"/>
    <property type="match status" value="1"/>
</dbReference>
<accession>A0A401V3F1</accession>
<dbReference type="InterPro" id="IPR007157">
    <property type="entry name" value="PspA_VIPP1"/>
</dbReference>
<evidence type="ECO:0000256" key="2">
    <source>
        <dbReference type="SAM" id="MobiDB-lite"/>
    </source>
</evidence>
<organism evidence="3 4">
    <name type="scientific">Cellulomonas algicola</name>
    <dbReference type="NCBI Taxonomy" id="2071633"/>
    <lineage>
        <taxon>Bacteria</taxon>
        <taxon>Bacillati</taxon>
        <taxon>Actinomycetota</taxon>
        <taxon>Actinomycetes</taxon>
        <taxon>Micrococcales</taxon>
        <taxon>Cellulomonadaceae</taxon>
        <taxon>Cellulomonas</taxon>
    </lineage>
</organism>
<evidence type="ECO:0000256" key="1">
    <source>
        <dbReference type="ARBA" id="ARBA00043985"/>
    </source>
</evidence>
<evidence type="ECO:0000313" key="3">
    <source>
        <dbReference type="EMBL" id="GCD21450.1"/>
    </source>
</evidence>